<comment type="subcellular location">
    <subcellularLocation>
        <location evidence="1">Nucleus</location>
    </subcellularLocation>
</comment>
<gene>
    <name evidence="10" type="ORF">R3P38DRAFT_277909</name>
</gene>
<dbReference type="PROSITE" id="PS50157">
    <property type="entry name" value="ZINC_FINGER_C2H2_2"/>
    <property type="match status" value="2"/>
</dbReference>
<dbReference type="SUPFAM" id="SSF57667">
    <property type="entry name" value="beta-beta-alpha zinc fingers"/>
    <property type="match status" value="1"/>
</dbReference>
<evidence type="ECO:0000256" key="8">
    <source>
        <dbReference type="SAM" id="MobiDB-lite"/>
    </source>
</evidence>
<dbReference type="Pfam" id="PF00096">
    <property type="entry name" value="zf-C2H2"/>
    <property type="match status" value="1"/>
</dbReference>
<evidence type="ECO:0000256" key="5">
    <source>
        <dbReference type="ARBA" id="ARBA00022833"/>
    </source>
</evidence>
<evidence type="ECO:0000313" key="10">
    <source>
        <dbReference type="EMBL" id="KAK6988520.1"/>
    </source>
</evidence>
<dbReference type="SMART" id="SM00355">
    <property type="entry name" value="ZnF_C2H2"/>
    <property type="match status" value="2"/>
</dbReference>
<accession>A0AAV9ZPN3</accession>
<keyword evidence="4 7" id="KW-0863">Zinc-finger</keyword>
<dbReference type="FunFam" id="3.30.160.60:FF:002343">
    <property type="entry name" value="Zinc finger protein 33A"/>
    <property type="match status" value="1"/>
</dbReference>
<dbReference type="GO" id="GO:0000981">
    <property type="term" value="F:DNA-binding transcription factor activity, RNA polymerase II-specific"/>
    <property type="evidence" value="ECO:0007669"/>
    <property type="project" value="TreeGrafter"/>
</dbReference>
<keyword evidence="2" id="KW-0479">Metal-binding</keyword>
<feature type="compositionally biased region" description="Acidic residues" evidence="8">
    <location>
        <begin position="119"/>
        <end position="130"/>
    </location>
</feature>
<keyword evidence="3" id="KW-0677">Repeat</keyword>
<dbReference type="InterPro" id="IPR036236">
    <property type="entry name" value="Znf_C2H2_sf"/>
</dbReference>
<dbReference type="PANTHER" id="PTHR24394:SF44">
    <property type="entry name" value="ZINC FINGER PROTEIN 271-LIKE"/>
    <property type="match status" value="1"/>
</dbReference>
<proteinExistence type="predicted"/>
<dbReference type="GO" id="GO:0005634">
    <property type="term" value="C:nucleus"/>
    <property type="evidence" value="ECO:0007669"/>
    <property type="project" value="UniProtKB-SubCell"/>
</dbReference>
<evidence type="ECO:0000313" key="11">
    <source>
        <dbReference type="Proteomes" id="UP001362999"/>
    </source>
</evidence>
<dbReference type="PANTHER" id="PTHR24394">
    <property type="entry name" value="ZINC FINGER PROTEIN"/>
    <property type="match status" value="1"/>
</dbReference>
<dbReference type="EMBL" id="JAWWNJ010000122">
    <property type="protein sequence ID" value="KAK6988520.1"/>
    <property type="molecule type" value="Genomic_DNA"/>
</dbReference>
<evidence type="ECO:0000256" key="4">
    <source>
        <dbReference type="ARBA" id="ARBA00022771"/>
    </source>
</evidence>
<organism evidence="10 11">
    <name type="scientific">Favolaschia claudopus</name>
    <dbReference type="NCBI Taxonomy" id="2862362"/>
    <lineage>
        <taxon>Eukaryota</taxon>
        <taxon>Fungi</taxon>
        <taxon>Dikarya</taxon>
        <taxon>Basidiomycota</taxon>
        <taxon>Agaricomycotina</taxon>
        <taxon>Agaricomycetes</taxon>
        <taxon>Agaricomycetidae</taxon>
        <taxon>Agaricales</taxon>
        <taxon>Marasmiineae</taxon>
        <taxon>Mycenaceae</taxon>
        <taxon>Favolaschia</taxon>
    </lineage>
</organism>
<evidence type="ECO:0000259" key="9">
    <source>
        <dbReference type="PROSITE" id="PS50157"/>
    </source>
</evidence>
<feature type="domain" description="C2H2-type" evidence="9">
    <location>
        <begin position="69"/>
        <end position="95"/>
    </location>
</feature>
<keyword evidence="5" id="KW-0862">Zinc</keyword>
<evidence type="ECO:0000256" key="7">
    <source>
        <dbReference type="PROSITE-ProRule" id="PRU00042"/>
    </source>
</evidence>
<dbReference type="AlphaFoldDB" id="A0AAV9ZPN3"/>
<sequence length="130" mass="15033">MYKCKLVCRDKRGFYFCGFVGKLATVKRHILGGVHFDYRRFICGLCRTRFSQRGAAEGHLNRHTGQKPYICPEYQVCGQQFSDKSGLHRHRAGKHEYVPGKTRRKQLPGRRNSSREPDQADELSSEQADE</sequence>
<evidence type="ECO:0000256" key="2">
    <source>
        <dbReference type="ARBA" id="ARBA00022723"/>
    </source>
</evidence>
<dbReference type="GO" id="GO:0008270">
    <property type="term" value="F:zinc ion binding"/>
    <property type="evidence" value="ECO:0007669"/>
    <property type="project" value="UniProtKB-KW"/>
</dbReference>
<protein>
    <recommendedName>
        <fullName evidence="9">C2H2-type domain-containing protein</fullName>
    </recommendedName>
</protein>
<comment type="caution">
    <text evidence="10">The sequence shown here is derived from an EMBL/GenBank/DDBJ whole genome shotgun (WGS) entry which is preliminary data.</text>
</comment>
<dbReference type="InterPro" id="IPR013087">
    <property type="entry name" value="Znf_C2H2_type"/>
</dbReference>
<dbReference type="Proteomes" id="UP001362999">
    <property type="component" value="Unassembled WGS sequence"/>
</dbReference>
<feature type="region of interest" description="Disordered" evidence="8">
    <location>
        <begin position="84"/>
        <end position="130"/>
    </location>
</feature>
<keyword evidence="6" id="KW-0539">Nucleus</keyword>
<feature type="domain" description="C2H2-type" evidence="9">
    <location>
        <begin position="41"/>
        <end position="68"/>
    </location>
</feature>
<evidence type="ECO:0000256" key="1">
    <source>
        <dbReference type="ARBA" id="ARBA00004123"/>
    </source>
</evidence>
<evidence type="ECO:0000256" key="6">
    <source>
        <dbReference type="ARBA" id="ARBA00023242"/>
    </source>
</evidence>
<evidence type="ECO:0000256" key="3">
    <source>
        <dbReference type="ARBA" id="ARBA00022737"/>
    </source>
</evidence>
<dbReference type="PROSITE" id="PS00028">
    <property type="entry name" value="ZINC_FINGER_C2H2_1"/>
    <property type="match status" value="1"/>
</dbReference>
<name>A0AAV9ZPN3_9AGAR</name>
<reference evidence="10 11" key="1">
    <citation type="journal article" date="2024" name="J Genomics">
        <title>Draft genome sequencing and assembly of Favolaschia claudopus CIRM-BRFM 2984 isolated from oak limbs.</title>
        <authorList>
            <person name="Navarro D."/>
            <person name="Drula E."/>
            <person name="Chaduli D."/>
            <person name="Cazenave R."/>
            <person name="Ahrendt S."/>
            <person name="Wang J."/>
            <person name="Lipzen A."/>
            <person name="Daum C."/>
            <person name="Barry K."/>
            <person name="Grigoriev I.V."/>
            <person name="Favel A."/>
            <person name="Rosso M.N."/>
            <person name="Martin F."/>
        </authorList>
    </citation>
    <scope>NUCLEOTIDE SEQUENCE [LARGE SCALE GENOMIC DNA]</scope>
    <source>
        <strain evidence="10 11">CIRM-BRFM 2984</strain>
    </source>
</reference>
<keyword evidence="11" id="KW-1185">Reference proteome</keyword>
<dbReference type="Gene3D" id="3.30.160.60">
    <property type="entry name" value="Classic Zinc Finger"/>
    <property type="match status" value="2"/>
</dbReference>